<accession>A0A1W9HRQ2</accession>
<protein>
    <submittedName>
        <fullName evidence="2">Uncharacterized protein</fullName>
    </submittedName>
</protein>
<feature type="transmembrane region" description="Helical" evidence="1">
    <location>
        <begin position="48"/>
        <end position="70"/>
    </location>
</feature>
<organism evidence="2 3">
    <name type="scientific">Candidatus Raskinella chloraquaticus</name>
    <dbReference type="NCBI Taxonomy" id="1951219"/>
    <lineage>
        <taxon>Bacteria</taxon>
        <taxon>Pseudomonadati</taxon>
        <taxon>Pseudomonadota</taxon>
        <taxon>Alphaproteobacteria</taxon>
        <taxon>Hyphomicrobiales</taxon>
        <taxon>Phreatobacteraceae</taxon>
        <taxon>Candidatus Raskinella</taxon>
    </lineage>
</organism>
<feature type="transmembrane region" description="Helical" evidence="1">
    <location>
        <begin position="113"/>
        <end position="135"/>
    </location>
</feature>
<keyword evidence="1" id="KW-0812">Transmembrane</keyword>
<dbReference type="Proteomes" id="UP000192872">
    <property type="component" value="Unassembled WGS sequence"/>
</dbReference>
<feature type="transmembrane region" description="Helical" evidence="1">
    <location>
        <begin position="7"/>
        <end position="28"/>
    </location>
</feature>
<keyword evidence="1" id="KW-1133">Transmembrane helix</keyword>
<comment type="caution">
    <text evidence="2">The sequence shown here is derived from an EMBL/GenBank/DDBJ whole genome shotgun (WGS) entry which is preliminary data.</text>
</comment>
<dbReference type="AlphaFoldDB" id="A0A1W9HRQ2"/>
<evidence type="ECO:0000313" key="3">
    <source>
        <dbReference type="Proteomes" id="UP000192872"/>
    </source>
</evidence>
<reference evidence="2 3" key="1">
    <citation type="journal article" date="2017" name="Water Res.">
        <title>Comammox in drinking water systems.</title>
        <authorList>
            <person name="Wang Y."/>
            <person name="Ma L."/>
            <person name="Mao Y."/>
            <person name="Jiang X."/>
            <person name="Xia Y."/>
            <person name="Yu K."/>
            <person name="Li B."/>
            <person name="Zhang T."/>
        </authorList>
    </citation>
    <scope>NUCLEOTIDE SEQUENCE [LARGE SCALE GENOMIC DNA]</scope>
    <source>
        <strain evidence="2">SG_bin8</strain>
    </source>
</reference>
<evidence type="ECO:0000256" key="1">
    <source>
        <dbReference type="SAM" id="Phobius"/>
    </source>
</evidence>
<feature type="transmembrane region" description="Helical" evidence="1">
    <location>
        <begin position="82"/>
        <end position="101"/>
    </location>
</feature>
<proteinExistence type="predicted"/>
<evidence type="ECO:0000313" key="2">
    <source>
        <dbReference type="EMBL" id="OQW49954.1"/>
    </source>
</evidence>
<dbReference type="EMBL" id="LWDL01000029">
    <property type="protein sequence ID" value="OQW49954.1"/>
    <property type="molecule type" value="Genomic_DNA"/>
</dbReference>
<gene>
    <name evidence="2" type="ORF">A4S15_13765</name>
</gene>
<sequence>MLLRSWMATFVAVTLWINLSEIFRYFVFVMPMTRATLFMVPDVAPMNLPVFLVWGVWDTILTVIAIWIYRLHEGRFGATRRAVVLSGTTCWALLFLLFWIAMLNMNLARLETALIALPLAWVEMIVAALIAQWSARRSA</sequence>
<name>A0A1W9HRQ2_9HYPH</name>
<keyword evidence="1" id="KW-0472">Membrane</keyword>
<dbReference type="RefSeq" id="WP_376800800.1">
    <property type="nucleotide sequence ID" value="NZ_DBNB01000029.1"/>
</dbReference>
<dbReference type="STRING" id="1827387.A4S15_13765"/>